<dbReference type="EMBL" id="JH658518">
    <property type="protein sequence ID" value="EXK78453.1"/>
    <property type="molecule type" value="Genomic_DNA"/>
</dbReference>
<reference evidence="1 2" key="1">
    <citation type="submission" date="2011-11" db="EMBL/GenBank/DDBJ databases">
        <title>The Genome Sequence of Fusarium oxysporum PHW815.</title>
        <authorList>
            <consortium name="The Broad Institute Genome Sequencing Platform"/>
            <person name="Ma L.-J."/>
            <person name="Gale L.R."/>
            <person name="Schwartz D.C."/>
            <person name="Zhou S."/>
            <person name="Corby-Kistler H."/>
            <person name="Young S.K."/>
            <person name="Zeng Q."/>
            <person name="Gargeya S."/>
            <person name="Fitzgerald M."/>
            <person name="Haas B."/>
            <person name="Abouelleil A."/>
            <person name="Alvarado L."/>
            <person name="Arachchi H.M."/>
            <person name="Berlin A."/>
            <person name="Brown A."/>
            <person name="Chapman S.B."/>
            <person name="Chen Z."/>
            <person name="Dunbar C."/>
            <person name="Freedman E."/>
            <person name="Gearin G."/>
            <person name="Goldberg J."/>
            <person name="Griggs A."/>
            <person name="Gujja S."/>
            <person name="Heiman D."/>
            <person name="Howarth C."/>
            <person name="Larson L."/>
            <person name="Lui A."/>
            <person name="MacDonald P.J.P."/>
            <person name="Montmayeur A."/>
            <person name="Murphy C."/>
            <person name="Neiman D."/>
            <person name="Pearson M."/>
            <person name="Priest M."/>
            <person name="Roberts A."/>
            <person name="Saif S."/>
            <person name="Shea T."/>
            <person name="Shenoy N."/>
            <person name="Sisk P."/>
            <person name="Stolte C."/>
            <person name="Sykes S."/>
            <person name="Wortman J."/>
            <person name="Nusbaum C."/>
            <person name="Birren B."/>
        </authorList>
    </citation>
    <scope>NUCLEOTIDE SEQUENCE [LARGE SCALE GENOMIC DNA]</scope>
    <source>
        <strain evidence="1 2">54005</strain>
    </source>
</reference>
<dbReference type="AlphaFoldDB" id="X0BHW2"/>
<gene>
    <name evidence="1" type="ORF">FOQG_16879</name>
</gene>
<accession>X0BHW2</accession>
<name>X0BHW2_FUSOX</name>
<protein>
    <submittedName>
        <fullName evidence="1">Uncharacterized protein</fullName>
    </submittedName>
</protein>
<keyword evidence="2" id="KW-1185">Reference proteome</keyword>
<sequence length="77" mass="8874">MQRRELLESALNVPMICVQTFHVDDKQLEKILGDSQQASLLVESRIIIHNTTLANNETQSPLQSIMKDRIKYILDHT</sequence>
<evidence type="ECO:0000313" key="1">
    <source>
        <dbReference type="EMBL" id="EXK78453.1"/>
    </source>
</evidence>
<dbReference type="HOGENOM" id="CLU_174953_0_0_1"/>
<evidence type="ECO:0000313" key="2">
    <source>
        <dbReference type="Proteomes" id="UP000030663"/>
    </source>
</evidence>
<proteinExistence type="predicted"/>
<organism evidence="1 2">
    <name type="scientific">Fusarium oxysporum f. sp. raphani 54005</name>
    <dbReference type="NCBI Taxonomy" id="1089458"/>
    <lineage>
        <taxon>Eukaryota</taxon>
        <taxon>Fungi</taxon>
        <taxon>Dikarya</taxon>
        <taxon>Ascomycota</taxon>
        <taxon>Pezizomycotina</taxon>
        <taxon>Sordariomycetes</taxon>
        <taxon>Hypocreomycetidae</taxon>
        <taxon>Hypocreales</taxon>
        <taxon>Nectriaceae</taxon>
        <taxon>Fusarium</taxon>
        <taxon>Fusarium oxysporum species complex</taxon>
    </lineage>
</organism>
<dbReference type="Proteomes" id="UP000030663">
    <property type="component" value="Unassembled WGS sequence"/>
</dbReference>